<sequence>MVRGRKNIYLNQIYAAMKKQQNKFSHLTAIERISLSFPARFLLDKNLLQGKVLDFGCGFGSDVRLLQQKGFDITGYDPYYFPEFPEDKFDTIICFYVLNVLFPEEQANVLMEVSHLLKPGGNAYFAVRRDIKKEGFREHYVHKKPTYQCIVKLPFKPVHLDEYCEIYKYVHYNHQRNSTNNCIFCNPYKSLILLTESATVYAMFDGYPASKGHVLIIPKRHVANYFELPFREQSACWFMANKVQEMLSKEFQPDGFNVGININKQAGQSRTHAAIHVIPRYKGDAAGNKGGIRYVIPKSEK</sequence>
<comment type="caution">
    <text evidence="3">The sequence shown here is derived from an EMBL/GenBank/DDBJ whole genome shotgun (WGS) entry which is preliminary data.</text>
</comment>
<evidence type="ECO:0000256" key="1">
    <source>
        <dbReference type="PROSITE-ProRule" id="PRU00464"/>
    </source>
</evidence>
<feature type="domain" description="HIT" evidence="2">
    <location>
        <begin position="180"/>
        <end position="287"/>
    </location>
</feature>
<proteinExistence type="predicted"/>
<name>A0ABX2CWX6_9CYAN</name>
<keyword evidence="3" id="KW-0808">Transferase</keyword>
<dbReference type="InterPro" id="IPR029063">
    <property type="entry name" value="SAM-dependent_MTases_sf"/>
</dbReference>
<dbReference type="EC" id="2.7.7.53" evidence="3"/>
<evidence type="ECO:0000313" key="4">
    <source>
        <dbReference type="Proteomes" id="UP000702425"/>
    </source>
</evidence>
<dbReference type="SUPFAM" id="SSF53335">
    <property type="entry name" value="S-adenosyl-L-methionine-dependent methyltransferases"/>
    <property type="match status" value="1"/>
</dbReference>
<dbReference type="InterPro" id="IPR052908">
    <property type="entry name" value="AP-4-A_phosphorylase"/>
</dbReference>
<dbReference type="PROSITE" id="PS51084">
    <property type="entry name" value="HIT_2"/>
    <property type="match status" value="1"/>
</dbReference>
<dbReference type="PANTHER" id="PTHR42997">
    <property type="entry name" value="HIT FAMILY HYDROLASE"/>
    <property type="match status" value="1"/>
</dbReference>
<dbReference type="Pfam" id="PF13489">
    <property type="entry name" value="Methyltransf_23"/>
    <property type="match status" value="1"/>
</dbReference>
<dbReference type="Pfam" id="PF01230">
    <property type="entry name" value="HIT"/>
    <property type="match status" value="1"/>
</dbReference>
<dbReference type="Proteomes" id="UP000702425">
    <property type="component" value="Unassembled WGS sequence"/>
</dbReference>
<dbReference type="SUPFAM" id="SSF54197">
    <property type="entry name" value="HIT-like"/>
    <property type="match status" value="1"/>
</dbReference>
<dbReference type="EMBL" id="SRRZ01000042">
    <property type="protein sequence ID" value="NQE34900.1"/>
    <property type="molecule type" value="Genomic_DNA"/>
</dbReference>
<dbReference type="PANTHER" id="PTHR42997:SF1">
    <property type="entry name" value="AP-4-A PHOSPHORYLASE"/>
    <property type="match status" value="1"/>
</dbReference>
<accession>A0ABX2CWX6</accession>
<dbReference type="InterPro" id="IPR011146">
    <property type="entry name" value="HIT-like"/>
</dbReference>
<reference evidence="3 4" key="1">
    <citation type="journal article" date="2020" name="Sci. Rep.">
        <title>A novel cyanobacterial geosmin producer, revising GeoA distribution and dispersion patterns in Bacteria.</title>
        <authorList>
            <person name="Churro C."/>
            <person name="Semedo-Aguiar A.P."/>
            <person name="Silva A.D."/>
            <person name="Pereira-Leal J.B."/>
            <person name="Leite R.B."/>
        </authorList>
    </citation>
    <scope>NUCLEOTIDE SEQUENCE [LARGE SCALE GENOMIC DNA]</scope>
    <source>
        <strain evidence="3 4">IPMA8</strain>
    </source>
</reference>
<evidence type="ECO:0000313" key="3">
    <source>
        <dbReference type="EMBL" id="NQE34900.1"/>
    </source>
</evidence>
<keyword evidence="3" id="KW-0548">Nucleotidyltransferase</keyword>
<dbReference type="Gene3D" id="3.40.50.150">
    <property type="entry name" value="Vaccinia Virus protein VP39"/>
    <property type="match status" value="2"/>
</dbReference>
<comment type="caution">
    <text evidence="1">Lacks conserved residue(s) required for the propagation of feature annotation.</text>
</comment>
<gene>
    <name evidence="3" type="ORF">E5S67_02629</name>
</gene>
<protein>
    <submittedName>
        <fullName evidence="3">AP-4-A phosphorylase</fullName>
        <ecNumber evidence="3">2.7.7.53</ecNumber>
    </submittedName>
</protein>
<dbReference type="Gene3D" id="3.30.428.10">
    <property type="entry name" value="HIT-like"/>
    <property type="match status" value="1"/>
</dbReference>
<dbReference type="GO" id="GO:0003877">
    <property type="term" value="F:ATP:ADP adenylyltransferase activity"/>
    <property type="evidence" value="ECO:0007669"/>
    <property type="project" value="UniProtKB-EC"/>
</dbReference>
<evidence type="ECO:0000259" key="2">
    <source>
        <dbReference type="PROSITE" id="PS51084"/>
    </source>
</evidence>
<organism evidence="3 4">
    <name type="scientific">Microcoleus asticus IPMA8</name>
    <dbReference type="NCBI Taxonomy" id="2563858"/>
    <lineage>
        <taxon>Bacteria</taxon>
        <taxon>Bacillati</taxon>
        <taxon>Cyanobacteriota</taxon>
        <taxon>Cyanophyceae</taxon>
        <taxon>Oscillatoriophycideae</taxon>
        <taxon>Oscillatoriales</taxon>
        <taxon>Microcoleaceae</taxon>
        <taxon>Microcoleus</taxon>
        <taxon>Microcoleus asticus</taxon>
    </lineage>
</organism>
<dbReference type="CDD" id="cd02440">
    <property type="entry name" value="AdoMet_MTases"/>
    <property type="match status" value="1"/>
</dbReference>
<keyword evidence="4" id="KW-1185">Reference proteome</keyword>
<dbReference type="InterPro" id="IPR036265">
    <property type="entry name" value="HIT-like_sf"/>
</dbReference>